<evidence type="ECO:0000313" key="2">
    <source>
        <dbReference type="WBParaSite" id="RSKR_0000920300.1"/>
    </source>
</evidence>
<reference evidence="2" key="1">
    <citation type="submission" date="2016-11" db="UniProtKB">
        <authorList>
            <consortium name="WormBaseParasite"/>
        </authorList>
    </citation>
    <scope>IDENTIFICATION</scope>
    <source>
        <strain evidence="2">KR3021</strain>
    </source>
</reference>
<dbReference type="WBParaSite" id="RSKR_0000920300.1">
    <property type="protein sequence ID" value="RSKR_0000920300.1"/>
    <property type="gene ID" value="RSKR_0000920300"/>
</dbReference>
<evidence type="ECO:0000313" key="1">
    <source>
        <dbReference type="Proteomes" id="UP000095286"/>
    </source>
</evidence>
<name>A0AC35U9V1_9BILA</name>
<accession>A0AC35U9V1</accession>
<organism evidence="1 2">
    <name type="scientific">Rhabditophanes sp. KR3021</name>
    <dbReference type="NCBI Taxonomy" id="114890"/>
    <lineage>
        <taxon>Eukaryota</taxon>
        <taxon>Metazoa</taxon>
        <taxon>Ecdysozoa</taxon>
        <taxon>Nematoda</taxon>
        <taxon>Chromadorea</taxon>
        <taxon>Rhabditida</taxon>
        <taxon>Tylenchina</taxon>
        <taxon>Panagrolaimomorpha</taxon>
        <taxon>Strongyloidoidea</taxon>
        <taxon>Alloionematidae</taxon>
        <taxon>Rhabditophanes</taxon>
    </lineage>
</organism>
<protein>
    <submittedName>
        <fullName evidence="2">US12 prolyl 3-hydroxylase</fullName>
    </submittedName>
</protein>
<sequence>MFQINRRWDEKSEQIGTKRTPFLWQFCPDFIASPESLKLLRKELRDKVKFRNKSNDLYNLDQTTDLQTVQKIKKLPVLGQFLKFMQTSVREWVIKQTGFDLTDQLSITGSRYSKGDYLLPHDDRNSNRKVAFVLYLNDMTAEDGGSLRLFGTDGNNFPDGVIEEKSPHFNDLCFFEVSEKSWHEVKEVLGKAKRWSVNGWFHVKEQIDLKRVAVKTLPISLNEETFDFEDYLSPDCLNDKLMAGRRREFEKNSYIAINNFLKPDVLEKVKQGLKQSEYSVEGPWHKYKQFVRSGDIKNGNSITAHLTNFFQSKQLMTYFSVITGLHFVDIPGIVTSLETAEDDHDLPGPSKKARMENQDCGKKKSSTTFKAFKMSQGCYKLADDQVLDTTIDQGYSLDVKFFITDDQWKDKDGGYTSYIAAFEKSEILRLKPVDNVAYITFKEPKCLDITRYIGSAAGEKEYSCFNVCYHGIDPPVGDDSEDEE</sequence>
<dbReference type="Proteomes" id="UP000095286">
    <property type="component" value="Unplaced"/>
</dbReference>
<proteinExistence type="predicted"/>